<evidence type="ECO:0000256" key="1">
    <source>
        <dbReference type="SAM" id="MobiDB-lite"/>
    </source>
</evidence>
<dbReference type="PROSITE" id="PS51257">
    <property type="entry name" value="PROKAR_LIPOPROTEIN"/>
    <property type="match status" value="1"/>
</dbReference>
<dbReference type="AlphaFoldDB" id="A0A427AWX7"/>
<dbReference type="Gene3D" id="3.40.50.1000">
    <property type="entry name" value="HAD superfamily/HAD-like"/>
    <property type="match status" value="1"/>
</dbReference>
<dbReference type="Proteomes" id="UP000287651">
    <property type="component" value="Unassembled WGS sequence"/>
</dbReference>
<name>A0A427AWX7_ENSVE</name>
<dbReference type="InterPro" id="IPR041492">
    <property type="entry name" value="HAD_2"/>
</dbReference>
<reference evidence="2 3" key="1">
    <citation type="journal article" date="2014" name="Agronomy (Basel)">
        <title>A Draft Genome Sequence for Ensete ventricosum, the Drought-Tolerant Tree Against Hunger.</title>
        <authorList>
            <person name="Harrison J."/>
            <person name="Moore K.A."/>
            <person name="Paszkiewicz K."/>
            <person name="Jones T."/>
            <person name="Grant M."/>
            <person name="Ambacheew D."/>
            <person name="Muzemil S."/>
            <person name="Studholme D.J."/>
        </authorList>
    </citation>
    <scope>NUCLEOTIDE SEQUENCE [LARGE SCALE GENOMIC DNA]</scope>
</reference>
<comment type="caution">
    <text evidence="2">The sequence shown here is derived from an EMBL/GenBank/DDBJ whole genome shotgun (WGS) entry which is preliminary data.</text>
</comment>
<proteinExistence type="predicted"/>
<dbReference type="NCBIfam" id="TIGR01509">
    <property type="entry name" value="HAD-SF-IA-v3"/>
    <property type="match status" value="1"/>
</dbReference>
<dbReference type="Pfam" id="PF13419">
    <property type="entry name" value="HAD_2"/>
    <property type="match status" value="1"/>
</dbReference>
<dbReference type="InterPro" id="IPR036412">
    <property type="entry name" value="HAD-like_sf"/>
</dbReference>
<dbReference type="PANTHER" id="PTHR47108:SF1">
    <property type="entry name" value="5-AMINO-6-(5-PHOSPHO-D-RIBITYLAMINO)URACIL PHOSPHATASE, CHLOROPLASTIC"/>
    <property type="match status" value="1"/>
</dbReference>
<feature type="region of interest" description="Disordered" evidence="1">
    <location>
        <begin position="39"/>
        <end position="66"/>
    </location>
</feature>
<organism evidence="2 3">
    <name type="scientific">Ensete ventricosum</name>
    <name type="common">Abyssinian banana</name>
    <name type="synonym">Musa ensete</name>
    <dbReference type="NCBI Taxonomy" id="4639"/>
    <lineage>
        <taxon>Eukaryota</taxon>
        <taxon>Viridiplantae</taxon>
        <taxon>Streptophyta</taxon>
        <taxon>Embryophyta</taxon>
        <taxon>Tracheophyta</taxon>
        <taxon>Spermatophyta</taxon>
        <taxon>Magnoliopsida</taxon>
        <taxon>Liliopsida</taxon>
        <taxon>Zingiberales</taxon>
        <taxon>Musaceae</taxon>
        <taxon>Ensete</taxon>
    </lineage>
</organism>
<dbReference type="Gene3D" id="1.10.150.240">
    <property type="entry name" value="Putative phosphatase, domain 2"/>
    <property type="match status" value="1"/>
</dbReference>
<evidence type="ECO:0000313" key="2">
    <source>
        <dbReference type="EMBL" id="RRT80758.1"/>
    </source>
</evidence>
<dbReference type="CDD" id="cd07505">
    <property type="entry name" value="HAD_BPGM-like"/>
    <property type="match status" value="1"/>
</dbReference>
<protein>
    <submittedName>
        <fullName evidence="2">Uncharacterized protein</fullName>
    </submittedName>
</protein>
<gene>
    <name evidence="2" type="ORF">B296_00021353</name>
</gene>
<dbReference type="SUPFAM" id="SSF56784">
    <property type="entry name" value="HAD-like"/>
    <property type="match status" value="1"/>
</dbReference>
<accession>A0A427AWX7</accession>
<dbReference type="InterPro" id="IPR006439">
    <property type="entry name" value="HAD-SF_hydro_IA"/>
</dbReference>
<dbReference type="InterPro" id="IPR023198">
    <property type="entry name" value="PGP-like_dom2"/>
</dbReference>
<evidence type="ECO:0000313" key="3">
    <source>
        <dbReference type="Proteomes" id="UP000287651"/>
    </source>
</evidence>
<dbReference type="EMBL" id="AMZH03001067">
    <property type="protein sequence ID" value="RRT80758.1"/>
    <property type="molecule type" value="Genomic_DNA"/>
</dbReference>
<dbReference type="InterPro" id="IPR023214">
    <property type="entry name" value="HAD_sf"/>
</dbReference>
<sequence>MILEDLKEVARVSSCSFSTMAVCWAAACNPALAHNPFAEIPNRDSSRRRNKWTVSSDAGSKPCPRRSLANSLGGCGLNASEPAEEEHKLEQDSLPPYLGHALPANLSWLWSLSSVADDSSPDPLSPPTGFRSMGVIFELEGVIVEDDDPELEPHAWFILCEEEGKEFPMDVILRSIKGMKTEEAISEVLGWSKDPLELQRLATRKEEIYWCLRGSEYRLRSGSQQFLNRLVDYGVPMAVVSAHPRRSIEEAIQAVGLEGYFVCVVAAEDLSRGKPDPEMFKRAAELLDLESEHCIVIGNSDSTVVAAASAGMSSVVVSSNRPVYEFRVAPRVVRWLDELSIGYLENSTRINPIQQRASERHMEVEGLSYL</sequence>
<dbReference type="PANTHER" id="PTHR47108">
    <property type="entry name" value="5-AMINO-6-(5-PHOSPHO-D-RIBITYLAMINO)URACIL PHOSPHATASE, CHLOROPLASTIC"/>
    <property type="match status" value="1"/>
</dbReference>